<dbReference type="InterPro" id="IPR003593">
    <property type="entry name" value="AAA+_ATPase"/>
</dbReference>
<dbReference type="FunFam" id="3.40.50.300:FF:000040">
    <property type="entry name" value="GTPase Der"/>
    <property type="match status" value="1"/>
</dbReference>
<feature type="domain" description="EngA-type G" evidence="11">
    <location>
        <begin position="195"/>
        <end position="370"/>
    </location>
</feature>
<accession>A0A7X6DLC5</accession>
<dbReference type="HAMAP" id="MF_00195">
    <property type="entry name" value="GTPase_Der"/>
    <property type="match status" value="1"/>
</dbReference>
<comment type="caution">
    <text evidence="12">The sequence shown here is derived from an EMBL/GenBank/DDBJ whole genome shotgun (WGS) entry which is preliminary data.</text>
</comment>
<dbReference type="SUPFAM" id="SSF52540">
    <property type="entry name" value="P-loop containing nucleoside triphosphate hydrolases"/>
    <property type="match status" value="2"/>
</dbReference>
<dbReference type="CDD" id="cd01895">
    <property type="entry name" value="EngA2"/>
    <property type="match status" value="1"/>
</dbReference>
<dbReference type="NCBIfam" id="TIGR03594">
    <property type="entry name" value="GTPase_EngA"/>
    <property type="match status" value="1"/>
</dbReference>
<keyword evidence="4 10" id="KW-0677">Repeat</keyword>
<evidence type="ECO:0000256" key="5">
    <source>
        <dbReference type="ARBA" id="ARBA00022741"/>
    </source>
</evidence>
<evidence type="ECO:0000256" key="8">
    <source>
        <dbReference type="HAMAP-Rule" id="MF_00195"/>
    </source>
</evidence>
<dbReference type="InterPro" id="IPR027417">
    <property type="entry name" value="P-loop_NTPase"/>
</dbReference>
<keyword evidence="6 8" id="KW-0342">GTP-binding</keyword>
<evidence type="ECO:0000256" key="4">
    <source>
        <dbReference type="ARBA" id="ARBA00022737"/>
    </source>
</evidence>
<evidence type="ECO:0000256" key="2">
    <source>
        <dbReference type="ARBA" id="ARBA00020953"/>
    </source>
</evidence>
<dbReference type="InterPro" id="IPR032859">
    <property type="entry name" value="KH_dom-like"/>
</dbReference>
<evidence type="ECO:0000256" key="9">
    <source>
        <dbReference type="PROSITE-ProRule" id="PRU01049"/>
    </source>
</evidence>
<evidence type="ECO:0000256" key="7">
    <source>
        <dbReference type="ARBA" id="ARBA00032345"/>
    </source>
</evidence>
<dbReference type="Gene3D" id="3.30.300.20">
    <property type="match status" value="1"/>
</dbReference>
<dbReference type="AlphaFoldDB" id="A0A7X6DLC5"/>
<dbReference type="SMART" id="SM00382">
    <property type="entry name" value="AAA"/>
    <property type="match status" value="2"/>
</dbReference>
<evidence type="ECO:0000256" key="10">
    <source>
        <dbReference type="RuleBase" id="RU004481"/>
    </source>
</evidence>
<dbReference type="PANTHER" id="PTHR43834:SF6">
    <property type="entry name" value="GTPASE DER"/>
    <property type="match status" value="1"/>
</dbReference>
<reference evidence="12 13" key="1">
    <citation type="journal article" date="2020" name="Nature">
        <title>Bacterial chemolithoautotrophy via manganese oxidation.</title>
        <authorList>
            <person name="Yu H."/>
            <person name="Leadbetter J.R."/>
        </authorList>
    </citation>
    <scope>NUCLEOTIDE SEQUENCE [LARGE SCALE GENOMIC DNA]</scope>
    <source>
        <strain evidence="12 13">Mn-1</strain>
    </source>
</reference>
<dbReference type="Pfam" id="PF14714">
    <property type="entry name" value="KH_dom-like"/>
    <property type="match status" value="1"/>
</dbReference>
<dbReference type="PIRSF" id="PIRSF006485">
    <property type="entry name" value="GTP-binding_EngA"/>
    <property type="match status" value="1"/>
</dbReference>
<evidence type="ECO:0000313" key="12">
    <source>
        <dbReference type="EMBL" id="NKE69327.1"/>
    </source>
</evidence>
<gene>
    <name evidence="8" type="primary">der</name>
    <name evidence="12" type="ORF">MNODULE_00985</name>
</gene>
<evidence type="ECO:0000259" key="11">
    <source>
        <dbReference type="PROSITE" id="PS51712"/>
    </source>
</evidence>
<dbReference type="InterPro" id="IPR016484">
    <property type="entry name" value="GTPase_Der"/>
</dbReference>
<keyword evidence="3 8" id="KW-0690">Ribosome biogenesis</keyword>
<dbReference type="PRINTS" id="PR00326">
    <property type="entry name" value="GTP1OBG"/>
</dbReference>
<comment type="subunit">
    <text evidence="8">Associates with the 50S ribosomal subunit.</text>
</comment>
<dbReference type="GO" id="GO:0042254">
    <property type="term" value="P:ribosome biogenesis"/>
    <property type="evidence" value="ECO:0007669"/>
    <property type="project" value="UniProtKB-KW"/>
</dbReference>
<name>A0A7X6DLC5_9BACT</name>
<evidence type="ECO:0000256" key="6">
    <source>
        <dbReference type="ARBA" id="ARBA00023134"/>
    </source>
</evidence>
<dbReference type="Gene3D" id="3.40.50.300">
    <property type="entry name" value="P-loop containing nucleotide triphosphate hydrolases"/>
    <property type="match status" value="2"/>
</dbReference>
<dbReference type="FunFam" id="3.30.300.20:FF:000004">
    <property type="entry name" value="GTPase Der"/>
    <property type="match status" value="1"/>
</dbReference>
<dbReference type="CDD" id="cd01894">
    <property type="entry name" value="EngA1"/>
    <property type="match status" value="1"/>
</dbReference>
<dbReference type="PROSITE" id="PS51712">
    <property type="entry name" value="G_ENGA"/>
    <property type="match status" value="2"/>
</dbReference>
<comment type="function">
    <text evidence="8 10">GTPase that plays an essential role in the late steps of ribosome biogenesis.</text>
</comment>
<feature type="binding site" evidence="8">
    <location>
        <begin position="77"/>
        <end position="81"/>
    </location>
    <ligand>
        <name>GTP</name>
        <dbReference type="ChEBI" id="CHEBI:37565"/>
        <label>1</label>
    </ligand>
</feature>
<dbReference type="InterPro" id="IPR031166">
    <property type="entry name" value="G_ENGA"/>
</dbReference>
<feature type="binding site" evidence="8">
    <location>
        <begin position="140"/>
        <end position="143"/>
    </location>
    <ligand>
        <name>GTP</name>
        <dbReference type="ChEBI" id="CHEBI:37565"/>
        <label>1</label>
    </ligand>
</feature>
<evidence type="ECO:0000313" key="13">
    <source>
        <dbReference type="Proteomes" id="UP000534783"/>
    </source>
</evidence>
<feature type="domain" description="EngA-type G" evidence="11">
    <location>
        <begin position="24"/>
        <end position="187"/>
    </location>
</feature>
<dbReference type="GO" id="GO:0043022">
    <property type="term" value="F:ribosome binding"/>
    <property type="evidence" value="ECO:0007669"/>
    <property type="project" value="TreeGrafter"/>
</dbReference>
<dbReference type="Proteomes" id="UP000534783">
    <property type="component" value="Unassembled WGS sequence"/>
</dbReference>
<dbReference type="EMBL" id="VTOW01000001">
    <property type="protein sequence ID" value="NKE69327.1"/>
    <property type="molecule type" value="Genomic_DNA"/>
</dbReference>
<comment type="similarity">
    <text evidence="1 8 9 10">Belongs to the TRAFAC class TrmE-Era-EngA-EngB-Septin-like GTPase superfamily. EngA (Der) GTPase family.</text>
</comment>
<dbReference type="InterPro" id="IPR015946">
    <property type="entry name" value="KH_dom-like_a/b"/>
</dbReference>
<keyword evidence="13" id="KW-1185">Reference proteome</keyword>
<proteinExistence type="inferred from homology"/>
<feature type="binding site" evidence="8">
    <location>
        <begin position="248"/>
        <end position="252"/>
    </location>
    <ligand>
        <name>GTP</name>
        <dbReference type="ChEBI" id="CHEBI:37565"/>
        <label>2</label>
    </ligand>
</feature>
<feature type="binding site" evidence="8">
    <location>
        <begin position="201"/>
        <end position="208"/>
    </location>
    <ligand>
        <name>GTP</name>
        <dbReference type="ChEBI" id="CHEBI:37565"/>
        <label>2</label>
    </ligand>
</feature>
<dbReference type="FunFam" id="3.40.50.300:FF:000057">
    <property type="entry name" value="GTPase Der"/>
    <property type="match status" value="1"/>
</dbReference>
<keyword evidence="5 8" id="KW-0547">Nucleotide-binding</keyword>
<protein>
    <recommendedName>
        <fullName evidence="2 8">GTPase Der</fullName>
    </recommendedName>
    <alternativeName>
        <fullName evidence="7 8">GTP-binding protein EngA</fullName>
    </alternativeName>
</protein>
<dbReference type="Pfam" id="PF01926">
    <property type="entry name" value="MMR_HSR1"/>
    <property type="match status" value="2"/>
</dbReference>
<dbReference type="PANTHER" id="PTHR43834">
    <property type="entry name" value="GTPASE DER"/>
    <property type="match status" value="1"/>
</dbReference>
<dbReference type="NCBIfam" id="TIGR00231">
    <property type="entry name" value="small_GTP"/>
    <property type="match status" value="2"/>
</dbReference>
<sequence>MAGDRRAEQGGGGEDKSVAEIKGPIIAVIGRPNVGKSTLFNKLVGRRKAIVQDMPGVTRDRNEALGHYRDRQFTLIDTGGLVPESKEEMETQVRRQSEIAIEQADALLFVMSARDGVTPIDRSIHDLLRKSGKPVYYVINKAEGKGIQRFNEFYELGVDPLYAISAEHNEGLSDLLDALYPRMAPEEEEKKIEAPKVVVLGRPNVGKSTLINTLLREERLVTSDVPGTTRDTIDSWVTYHDKRYLFIDTAGIRRRGKIEHGVEQFSIARAKEALERSDVALLLIDGVEGITEQDSKIAGLIIEKGRGSVVLINKWDLAKKEERAKERLLNQIALRFRFLTDLQYATISAREGEGIGQIFQLIDTVYGGYTQRVSTGDLNRFFEKMMESHPPPFYKGKRLKLYYITQAGVRPPTFVLFANAPKGVPDHYLGYIENQLRETFGFTGTPIRIRLRQRR</sequence>
<dbReference type="InterPro" id="IPR006073">
    <property type="entry name" value="GTP-bd"/>
</dbReference>
<dbReference type="GO" id="GO:0005525">
    <property type="term" value="F:GTP binding"/>
    <property type="evidence" value="ECO:0007669"/>
    <property type="project" value="UniProtKB-UniRule"/>
</dbReference>
<evidence type="ECO:0000256" key="1">
    <source>
        <dbReference type="ARBA" id="ARBA00008279"/>
    </source>
</evidence>
<dbReference type="InterPro" id="IPR005225">
    <property type="entry name" value="Small_GTP-bd"/>
</dbReference>
<feature type="binding site" evidence="8">
    <location>
        <begin position="313"/>
        <end position="316"/>
    </location>
    <ligand>
        <name>GTP</name>
        <dbReference type="ChEBI" id="CHEBI:37565"/>
        <label>2</label>
    </ligand>
</feature>
<evidence type="ECO:0000256" key="3">
    <source>
        <dbReference type="ARBA" id="ARBA00022517"/>
    </source>
</evidence>
<organism evidence="12 13">
    <name type="scientific">Candidatus Manganitrophus noduliformans</name>
    <dbReference type="NCBI Taxonomy" id="2606439"/>
    <lineage>
        <taxon>Bacteria</taxon>
        <taxon>Pseudomonadati</taxon>
        <taxon>Nitrospirota</taxon>
        <taxon>Nitrospiria</taxon>
        <taxon>Candidatus Troglogloeales</taxon>
        <taxon>Candidatus Manganitrophaceae</taxon>
        <taxon>Candidatus Manganitrophus</taxon>
    </lineage>
</organism>
<feature type="binding site" evidence="8">
    <location>
        <begin position="30"/>
        <end position="37"/>
    </location>
    <ligand>
        <name>GTP</name>
        <dbReference type="ChEBI" id="CHEBI:37565"/>
        <label>1</label>
    </ligand>
</feature>